<dbReference type="PROSITE" id="PS50088">
    <property type="entry name" value="ANK_REPEAT"/>
    <property type="match status" value="3"/>
</dbReference>
<feature type="repeat" description="ANK" evidence="3">
    <location>
        <begin position="701"/>
        <end position="734"/>
    </location>
</feature>
<evidence type="ECO:0000256" key="1">
    <source>
        <dbReference type="ARBA" id="ARBA00022737"/>
    </source>
</evidence>
<dbReference type="GeneID" id="26805032"/>
<evidence type="ECO:0000256" key="2">
    <source>
        <dbReference type="ARBA" id="ARBA00023043"/>
    </source>
</evidence>
<evidence type="ECO:0000259" key="4">
    <source>
        <dbReference type="PROSITE" id="PS50181"/>
    </source>
</evidence>
<proteinExistence type="predicted"/>
<evidence type="ECO:0000256" key="3">
    <source>
        <dbReference type="PROSITE-ProRule" id="PRU00023"/>
    </source>
</evidence>
<name>A0A0L1JAS6_ASPN3</name>
<dbReference type="CDD" id="cd09917">
    <property type="entry name" value="F-box_SF"/>
    <property type="match status" value="1"/>
</dbReference>
<comment type="caution">
    <text evidence="5">The sequence shown here is derived from an EMBL/GenBank/DDBJ whole genome shotgun (WGS) entry which is preliminary data.</text>
</comment>
<keyword evidence="2 3" id="KW-0040">ANK repeat</keyword>
<dbReference type="PANTHER" id="PTHR24198:SF165">
    <property type="entry name" value="ANKYRIN REPEAT-CONTAINING PROTEIN-RELATED"/>
    <property type="match status" value="1"/>
</dbReference>
<dbReference type="SUPFAM" id="SSF81383">
    <property type="entry name" value="F-box domain"/>
    <property type="match status" value="1"/>
</dbReference>
<dbReference type="InterPro" id="IPR001810">
    <property type="entry name" value="F-box_dom"/>
</dbReference>
<dbReference type="AlphaFoldDB" id="A0A0L1JAS6"/>
<dbReference type="InterPro" id="IPR036047">
    <property type="entry name" value="F-box-like_dom_sf"/>
</dbReference>
<protein>
    <submittedName>
        <fullName evidence="5">Ankyrin</fullName>
    </submittedName>
</protein>
<reference evidence="5 6" key="1">
    <citation type="submission" date="2014-06" db="EMBL/GenBank/DDBJ databases">
        <title>The Genome of the Aflatoxigenic Filamentous Fungus Aspergillus nomius.</title>
        <authorList>
            <person name="Moore M.G."/>
            <person name="Shannon B.M."/>
            <person name="Brian M.M."/>
        </authorList>
    </citation>
    <scope>NUCLEOTIDE SEQUENCE [LARGE SCALE GENOMIC DNA]</scope>
    <source>
        <strain evidence="5 6">NRRL 13137</strain>
    </source>
</reference>
<dbReference type="SUPFAM" id="SSF48403">
    <property type="entry name" value="Ankyrin repeat"/>
    <property type="match status" value="2"/>
</dbReference>
<dbReference type="PANTHER" id="PTHR24198">
    <property type="entry name" value="ANKYRIN REPEAT AND PROTEIN KINASE DOMAIN-CONTAINING PROTEIN"/>
    <property type="match status" value="1"/>
</dbReference>
<organism evidence="5 6">
    <name type="scientific">Aspergillus nomiae NRRL (strain ATCC 15546 / NRRL 13137 / CBS 260.88 / M93)</name>
    <dbReference type="NCBI Taxonomy" id="1509407"/>
    <lineage>
        <taxon>Eukaryota</taxon>
        <taxon>Fungi</taxon>
        <taxon>Dikarya</taxon>
        <taxon>Ascomycota</taxon>
        <taxon>Pezizomycotina</taxon>
        <taxon>Eurotiomycetes</taxon>
        <taxon>Eurotiomycetidae</taxon>
        <taxon>Eurotiales</taxon>
        <taxon>Aspergillaceae</taxon>
        <taxon>Aspergillus</taxon>
        <taxon>Aspergillus subgen. Circumdati</taxon>
    </lineage>
</organism>
<dbReference type="SMART" id="SM00248">
    <property type="entry name" value="ANK"/>
    <property type="match status" value="16"/>
</dbReference>
<dbReference type="PROSITE" id="PS50297">
    <property type="entry name" value="ANK_REP_REGION"/>
    <property type="match status" value="3"/>
</dbReference>
<feature type="repeat" description="ANK" evidence="3">
    <location>
        <begin position="735"/>
        <end position="759"/>
    </location>
</feature>
<dbReference type="OrthoDB" id="20872at2759"/>
<sequence>MGLQDLSAETVVTILRSLDVQDILNLRCVCRYMDQVVIGNLVYTGQYTQTMNDRLWSRLLYEQIAHDVSSHEHITRIVSRLRSQFAVKCCAEDCMQAISAALVSYKGRGWVAENLRSVMHWSDSWDDLAIMVLGAWIGLRNVVRGLLESGVPADKSHGFLGSAIYAAAFNDDELLTELLLDQSAGDWKMDGAYGDALQLAAYRGSKNVARRLIENHIQKQTSPSSFGYGPYGSPLGAAAAAGHDDIVRLCVEWQKGSRQLGPHLRTPLFYAARSGRASVAKILLDGGEMRPNLDDDFNDTPLSVAVEHNHEDVVSVLLSSDKIKAAYPGIRSSKLTPLQIAARNGNTNIVRMLFRRSDVEIGGHGDREPPIVMAALNGHTEIVELLLTKDRARHVERFLPWAASRGLTDMVKLALDSQVINPNFQDEEFRTALHHAVDQGREDLARLLLLRNETNPNLEDSKGRTPLILAIEGGNLLLFRLLLDDKRTSVSNSNLNGMTPLHVACKHGNLTFVESILCREAVNVNSLDAAWQTPLCHAISSKSEGIIQLLLDNKNIDPSQPYNNKGKTPVYIATECGQSKLAIALIQRYKANPDCCCDEYLATPLMIAAARGDLDLMSVLLKEGTVNINAQNKLGRTALGLAAWHAQARAALMLLQHRNVDVHHRADDGTTVFLMAARGGHPEVLIELLVKGAHPGVSNCIGETPIYVAAENGHYDAVLMLLAHADVDPNQPTYYQETPLSVAARKGHVAVVRLLLEQGGVSFNPKCQLSKTLLSMVTNKTVIRLLMDAGERFLEAP</sequence>
<dbReference type="PROSITE" id="PS50181">
    <property type="entry name" value="FBOX"/>
    <property type="match status" value="1"/>
</dbReference>
<dbReference type="InterPro" id="IPR002110">
    <property type="entry name" value="Ankyrin_rpt"/>
</dbReference>
<dbReference type="RefSeq" id="XP_015409436.1">
    <property type="nucleotide sequence ID" value="XM_015548485.1"/>
</dbReference>
<dbReference type="STRING" id="1509407.A0A0L1JAS6"/>
<dbReference type="EMBL" id="JNOM01000051">
    <property type="protein sequence ID" value="KNG88513.1"/>
    <property type="molecule type" value="Genomic_DNA"/>
</dbReference>
<feature type="domain" description="F-box" evidence="4">
    <location>
        <begin position="1"/>
        <end position="59"/>
    </location>
</feature>
<keyword evidence="1" id="KW-0677">Repeat</keyword>
<feature type="repeat" description="ANK" evidence="3">
    <location>
        <begin position="496"/>
        <end position="529"/>
    </location>
</feature>
<gene>
    <name evidence="5" type="ORF">ANOM_003228</name>
</gene>
<dbReference type="InterPro" id="IPR036770">
    <property type="entry name" value="Ankyrin_rpt-contain_sf"/>
</dbReference>
<keyword evidence="6" id="KW-1185">Reference proteome</keyword>
<dbReference type="Gene3D" id="1.25.40.20">
    <property type="entry name" value="Ankyrin repeat-containing domain"/>
    <property type="match status" value="3"/>
</dbReference>
<dbReference type="Proteomes" id="UP000037505">
    <property type="component" value="Unassembled WGS sequence"/>
</dbReference>
<accession>A0A0L1JAS6</accession>
<evidence type="ECO:0000313" key="6">
    <source>
        <dbReference type="Proteomes" id="UP000037505"/>
    </source>
</evidence>
<dbReference type="Pfam" id="PF12796">
    <property type="entry name" value="Ank_2"/>
    <property type="match status" value="5"/>
</dbReference>
<evidence type="ECO:0000313" key="5">
    <source>
        <dbReference type="EMBL" id="KNG88513.1"/>
    </source>
</evidence>
<dbReference type="Gene3D" id="1.20.1280.50">
    <property type="match status" value="1"/>
</dbReference>